<evidence type="ECO:0000256" key="6">
    <source>
        <dbReference type="ARBA" id="ARBA00022692"/>
    </source>
</evidence>
<dbReference type="InterPro" id="IPR055270">
    <property type="entry name" value="Glyco_tran_10_C"/>
</dbReference>
<evidence type="ECO:0000256" key="9">
    <source>
        <dbReference type="ARBA" id="ARBA00023034"/>
    </source>
</evidence>
<dbReference type="PANTHER" id="PTHR48438">
    <property type="entry name" value="ALPHA-(1,3)-FUCOSYLTRANSFERASE C-RELATED"/>
    <property type="match status" value="1"/>
</dbReference>
<evidence type="ECO:0000256" key="5">
    <source>
        <dbReference type="ARBA" id="ARBA00022679"/>
    </source>
</evidence>
<keyword evidence="11" id="KW-0325">Glycoprotein</keyword>
<dbReference type="EMBL" id="OV121133">
    <property type="protein sequence ID" value="CAH0551896.1"/>
    <property type="molecule type" value="Genomic_DNA"/>
</dbReference>
<dbReference type="EC" id="2.4.1.-" evidence="12"/>
<comment type="subcellular location">
    <subcellularLocation>
        <location evidence="1 12">Golgi apparatus</location>
        <location evidence="1 12">Golgi stack membrane</location>
        <topology evidence="1 12">Single-pass type II membrane protein</topology>
    </subcellularLocation>
</comment>
<dbReference type="Proteomes" id="UP001154078">
    <property type="component" value="Chromosome 2"/>
</dbReference>
<evidence type="ECO:0000256" key="10">
    <source>
        <dbReference type="ARBA" id="ARBA00023136"/>
    </source>
</evidence>
<keyword evidence="16" id="KW-1185">Reference proteome</keyword>
<keyword evidence="4 12" id="KW-0328">Glycosyltransferase</keyword>
<name>A0A9P0FG72_BRAAE</name>
<evidence type="ECO:0000256" key="1">
    <source>
        <dbReference type="ARBA" id="ARBA00004447"/>
    </source>
</evidence>
<reference evidence="15" key="1">
    <citation type="submission" date="2021-12" db="EMBL/GenBank/DDBJ databases">
        <authorList>
            <person name="King R."/>
        </authorList>
    </citation>
    <scope>NUCLEOTIDE SEQUENCE</scope>
</reference>
<keyword evidence="5 12" id="KW-0808">Transferase</keyword>
<evidence type="ECO:0000256" key="7">
    <source>
        <dbReference type="ARBA" id="ARBA00022968"/>
    </source>
</evidence>
<evidence type="ECO:0000313" key="16">
    <source>
        <dbReference type="Proteomes" id="UP001154078"/>
    </source>
</evidence>
<dbReference type="Gene3D" id="3.40.50.11660">
    <property type="entry name" value="Glycosyl transferase family 10, C-terminal domain"/>
    <property type="match status" value="1"/>
</dbReference>
<keyword evidence="9 12" id="KW-0333">Golgi apparatus</keyword>
<keyword evidence="6 12" id="KW-0812">Transmembrane</keyword>
<comment type="pathway">
    <text evidence="2">Protein modification; protein glycosylation.</text>
</comment>
<feature type="domain" description="Fucosyltransferase N-terminal" evidence="14">
    <location>
        <begin position="3"/>
        <end position="112"/>
    </location>
</feature>
<feature type="domain" description="Fucosyltransferase C-terminal" evidence="13">
    <location>
        <begin position="130"/>
        <end position="302"/>
    </location>
</feature>
<proteinExistence type="inferred from homology"/>
<dbReference type="PANTHER" id="PTHR48438:SF1">
    <property type="entry name" value="ALPHA-(1,3)-FUCOSYLTRANSFERASE C-RELATED"/>
    <property type="match status" value="1"/>
</dbReference>
<evidence type="ECO:0000256" key="11">
    <source>
        <dbReference type="ARBA" id="ARBA00023180"/>
    </source>
</evidence>
<dbReference type="GO" id="GO:0032580">
    <property type="term" value="C:Golgi cisterna membrane"/>
    <property type="evidence" value="ECO:0007669"/>
    <property type="project" value="UniProtKB-SubCell"/>
</dbReference>
<dbReference type="Pfam" id="PF00852">
    <property type="entry name" value="Glyco_transf_10"/>
    <property type="match status" value="1"/>
</dbReference>
<dbReference type="InterPro" id="IPR031481">
    <property type="entry name" value="Glyco_tran_10_N"/>
</dbReference>
<gene>
    <name evidence="15" type="ORF">MELIAE_LOCUS4416</name>
</gene>
<organism evidence="15 16">
    <name type="scientific">Brassicogethes aeneus</name>
    <name type="common">Rape pollen beetle</name>
    <name type="synonym">Meligethes aeneus</name>
    <dbReference type="NCBI Taxonomy" id="1431903"/>
    <lineage>
        <taxon>Eukaryota</taxon>
        <taxon>Metazoa</taxon>
        <taxon>Ecdysozoa</taxon>
        <taxon>Arthropoda</taxon>
        <taxon>Hexapoda</taxon>
        <taxon>Insecta</taxon>
        <taxon>Pterygota</taxon>
        <taxon>Neoptera</taxon>
        <taxon>Endopterygota</taxon>
        <taxon>Coleoptera</taxon>
        <taxon>Polyphaga</taxon>
        <taxon>Cucujiformia</taxon>
        <taxon>Nitidulidae</taxon>
        <taxon>Meligethinae</taxon>
        <taxon>Brassicogethes</taxon>
    </lineage>
</organism>
<evidence type="ECO:0000256" key="3">
    <source>
        <dbReference type="ARBA" id="ARBA00008919"/>
    </source>
</evidence>
<evidence type="ECO:0000256" key="8">
    <source>
        <dbReference type="ARBA" id="ARBA00022989"/>
    </source>
</evidence>
<protein>
    <recommendedName>
        <fullName evidence="12">Fucosyltransferase</fullName>
        <ecNumber evidence="12">2.4.1.-</ecNumber>
    </recommendedName>
</protein>
<evidence type="ECO:0000256" key="12">
    <source>
        <dbReference type="RuleBase" id="RU003832"/>
    </source>
</evidence>
<keyword evidence="10" id="KW-0472">Membrane</keyword>
<dbReference type="SUPFAM" id="SSF53756">
    <property type="entry name" value="UDP-Glycosyltransferase/glycogen phosphorylase"/>
    <property type="match status" value="1"/>
</dbReference>
<dbReference type="FunFam" id="3.40.50.11660:FF:000006">
    <property type="entry name" value="Alpha-(1,3)-fucosyltransferase C"/>
    <property type="match status" value="1"/>
</dbReference>
<accession>A0A9P0FG72</accession>
<dbReference type="InterPro" id="IPR038577">
    <property type="entry name" value="GT10-like_C_sf"/>
</dbReference>
<dbReference type="AlphaFoldDB" id="A0A9P0FG72"/>
<comment type="similarity">
    <text evidence="3 12">Belongs to the glycosyltransferase 10 family.</text>
</comment>
<evidence type="ECO:0000313" key="15">
    <source>
        <dbReference type="EMBL" id="CAH0551896.1"/>
    </source>
</evidence>
<dbReference type="InterPro" id="IPR001503">
    <property type="entry name" value="Glyco_trans_10"/>
</dbReference>
<dbReference type="GO" id="GO:0008417">
    <property type="term" value="F:fucosyltransferase activity"/>
    <property type="evidence" value="ECO:0007669"/>
    <property type="project" value="InterPro"/>
</dbReference>
<keyword evidence="7" id="KW-0735">Signal-anchor</keyword>
<evidence type="ECO:0000256" key="4">
    <source>
        <dbReference type="ARBA" id="ARBA00022676"/>
    </source>
</evidence>
<evidence type="ECO:0000256" key="2">
    <source>
        <dbReference type="ARBA" id="ARBA00004922"/>
    </source>
</evidence>
<evidence type="ECO:0000259" key="13">
    <source>
        <dbReference type="Pfam" id="PF00852"/>
    </source>
</evidence>
<evidence type="ECO:0000259" key="14">
    <source>
        <dbReference type="Pfam" id="PF17039"/>
    </source>
</evidence>
<dbReference type="OrthoDB" id="427096at2759"/>
<dbReference type="Pfam" id="PF17039">
    <property type="entry name" value="Glyco_tran_10_N"/>
    <property type="match status" value="1"/>
</dbReference>
<keyword evidence="8" id="KW-1133">Transmembrane helix</keyword>
<sequence length="322" mass="37924">MTTKYILYYTNIFGVDDFYLGSGDIFKDCPVNNCYTTRDKNLMPIEQFDALIFHGYQYEFRFGKPDKRSPHQHYIFFNMESAGNTKNLNEFARFYNCTMTYRYDSDIYHPYGTIVKKDTSYTPPSAESIEKRRSKIAWFVSNCKTLSFRENLVREMQKYVDIDIYGQCGDKICSKDSPEECYNHLEENYKFYLSFENTVCNDYVTEKLFYILQKNVVPIVYGGADYNIVAPPNSVIDVSKFQTVPDLVSFVKKLDSNVSAYLEYFEWKKHYVVDTSNTNTLCTLCEKLNEKSHRVYNDMQMWWRGVNGAECTSFPKIIKSFM</sequence>